<keyword evidence="1" id="KW-0812">Transmembrane</keyword>
<dbReference type="PANTHER" id="PTHR45620:SF7">
    <property type="entry name" value="PARATHYROID HORMONE 2 RECEPTOR"/>
    <property type="match status" value="1"/>
</dbReference>
<protein>
    <submittedName>
        <fullName evidence="3">Parathyroid hormone 2 receptor</fullName>
    </submittedName>
</protein>
<evidence type="ECO:0000313" key="4">
    <source>
        <dbReference type="Proteomes" id="UP001434883"/>
    </source>
</evidence>
<keyword evidence="1" id="KW-1133">Transmembrane helix</keyword>
<comment type="caution">
    <text evidence="3">The sequence shown here is derived from an EMBL/GenBank/DDBJ whole genome shotgun (WGS) entry which is preliminary data.</text>
</comment>
<dbReference type="Gene3D" id="4.10.1240.10">
    <property type="entry name" value="GPCR, family 2, extracellular hormone receptor domain"/>
    <property type="match status" value="1"/>
</dbReference>
<gene>
    <name evidence="3" type="primary">PTH2R</name>
    <name evidence="3" type="ORF">XENOCAPTIV_003745</name>
</gene>
<dbReference type="InterPro" id="IPR017983">
    <property type="entry name" value="GPCR_2_secretin-like_CS"/>
</dbReference>
<dbReference type="SMART" id="SM00008">
    <property type="entry name" value="HormR"/>
    <property type="match status" value="1"/>
</dbReference>
<evidence type="ECO:0000256" key="1">
    <source>
        <dbReference type="SAM" id="Phobius"/>
    </source>
</evidence>
<feature type="non-terminal residue" evidence="3">
    <location>
        <position position="110"/>
    </location>
</feature>
<feature type="non-terminal residue" evidence="3">
    <location>
        <position position="1"/>
    </location>
</feature>
<feature type="transmembrane region" description="Helical" evidence="1">
    <location>
        <begin position="86"/>
        <end position="109"/>
    </location>
</feature>
<dbReference type="EMBL" id="JAHRIN010051798">
    <property type="protein sequence ID" value="MEQ2209770.1"/>
    <property type="molecule type" value="Genomic_DNA"/>
</dbReference>
<dbReference type="InterPro" id="IPR001879">
    <property type="entry name" value="GPCR_2_extracellular_dom"/>
</dbReference>
<dbReference type="InterPro" id="IPR050332">
    <property type="entry name" value="GPCR_2"/>
</dbReference>
<sequence length="110" mass="12838">EVCPPDWDGLICWPHGSFGQVTKVPCPSYIYDFNHKGHAYRKCDANGSWVFVEQWNKTWTNYSECLRFLQPLSDDEARQDFFERLYVMYTTGYAVSFSSLLVAIVIIGYF</sequence>
<dbReference type="Proteomes" id="UP001434883">
    <property type="component" value="Unassembled WGS sequence"/>
</dbReference>
<proteinExistence type="predicted"/>
<keyword evidence="4" id="KW-1185">Reference proteome</keyword>
<keyword evidence="3" id="KW-0675">Receptor</keyword>
<dbReference type="InterPro" id="IPR036445">
    <property type="entry name" value="GPCR_2_extracell_dom_sf"/>
</dbReference>
<dbReference type="PANTHER" id="PTHR45620">
    <property type="entry name" value="PDF RECEPTOR-LIKE PROTEIN-RELATED"/>
    <property type="match status" value="1"/>
</dbReference>
<name>A0ABV0RNK8_9TELE</name>
<dbReference type="SUPFAM" id="SSF111418">
    <property type="entry name" value="Hormone receptor domain"/>
    <property type="match status" value="1"/>
</dbReference>
<organism evidence="3 4">
    <name type="scientific">Xenoophorus captivus</name>
    <dbReference type="NCBI Taxonomy" id="1517983"/>
    <lineage>
        <taxon>Eukaryota</taxon>
        <taxon>Metazoa</taxon>
        <taxon>Chordata</taxon>
        <taxon>Craniata</taxon>
        <taxon>Vertebrata</taxon>
        <taxon>Euteleostomi</taxon>
        <taxon>Actinopterygii</taxon>
        <taxon>Neopterygii</taxon>
        <taxon>Teleostei</taxon>
        <taxon>Neoteleostei</taxon>
        <taxon>Acanthomorphata</taxon>
        <taxon>Ovalentaria</taxon>
        <taxon>Atherinomorphae</taxon>
        <taxon>Cyprinodontiformes</taxon>
        <taxon>Goodeidae</taxon>
        <taxon>Xenoophorus</taxon>
    </lineage>
</organism>
<keyword evidence="1" id="KW-0472">Membrane</keyword>
<dbReference type="PROSITE" id="PS50227">
    <property type="entry name" value="G_PROTEIN_RECEP_F2_3"/>
    <property type="match status" value="1"/>
</dbReference>
<dbReference type="PROSITE" id="PS00649">
    <property type="entry name" value="G_PROTEIN_RECEP_F2_1"/>
    <property type="match status" value="1"/>
</dbReference>
<accession>A0ABV0RNK8</accession>
<dbReference type="Pfam" id="PF02793">
    <property type="entry name" value="HRM"/>
    <property type="match status" value="1"/>
</dbReference>
<feature type="domain" description="G-protein coupled receptors family 2 profile 1" evidence="2">
    <location>
        <begin position="1"/>
        <end position="69"/>
    </location>
</feature>
<reference evidence="3 4" key="1">
    <citation type="submission" date="2021-06" db="EMBL/GenBank/DDBJ databases">
        <authorList>
            <person name="Palmer J.M."/>
        </authorList>
    </citation>
    <scope>NUCLEOTIDE SEQUENCE [LARGE SCALE GENOMIC DNA]</scope>
    <source>
        <strain evidence="3 4">XC_2019</strain>
        <tissue evidence="3">Muscle</tissue>
    </source>
</reference>
<evidence type="ECO:0000259" key="2">
    <source>
        <dbReference type="PROSITE" id="PS50227"/>
    </source>
</evidence>
<evidence type="ECO:0000313" key="3">
    <source>
        <dbReference type="EMBL" id="MEQ2209770.1"/>
    </source>
</evidence>